<sequence>MSTNTVESQADLKRVVSRVTKRLIPILLLMYILAFLDRSNLGFAKDAWQADTGISDAAYALGAGIFFIGYAVFEVPSNLMMQRVGAKIWLARIMVSWGIVSSLMMFATNEWLFYGLRVLLGITEAGFFPGVILFLTYWIPLDYRARVNGLFYFGAPLAFIFGGPLSGLLLDLDGLGGMHGWQIMFLVTGIVTVIVGIIAFYYLDNGPKTAKWIGEKDREILLSALSLEETSKESHSPRGAWKALFSPAVLYFSAAFLTIQMSVYGITFYLPTQIAEIVGKPVGFEVGLLTSVPWICALIATFLLTRLADSTGQRRLIATCALAAAGLGIVLSGVIENPILALAAMCLGAAGFISVQPVFWTLPTSFLTGAAAASGIALINSIGNLGGFLAPIAKNAAEESFGPSAGLILLAIIAFIGAALIAASRYVNKILRATDGTKALDTFAVEVHNNPTEKAQNPNNTEFSK</sequence>
<dbReference type="InterPro" id="IPR020846">
    <property type="entry name" value="MFS_dom"/>
</dbReference>
<keyword evidence="5 6" id="KW-0472">Membrane</keyword>
<keyword evidence="2" id="KW-0813">Transport</keyword>
<evidence type="ECO:0000259" key="7">
    <source>
        <dbReference type="PROSITE" id="PS50850"/>
    </source>
</evidence>
<reference evidence="8 9" key="1">
    <citation type="submission" date="2019-09" db="EMBL/GenBank/DDBJ databases">
        <title>Phylogeny of genus Pseudoclavibacter and closely related genus.</title>
        <authorList>
            <person name="Li Y."/>
        </authorList>
    </citation>
    <scope>NUCLEOTIDE SEQUENCE [LARGE SCALE GENOMIC DNA]</scope>
    <source>
        <strain evidence="8 9">KCTC 13959</strain>
    </source>
</reference>
<organism evidence="8 9">
    <name type="scientific">Gulosibacter chungangensis</name>
    <dbReference type="NCBI Taxonomy" id="979746"/>
    <lineage>
        <taxon>Bacteria</taxon>
        <taxon>Bacillati</taxon>
        <taxon>Actinomycetota</taxon>
        <taxon>Actinomycetes</taxon>
        <taxon>Micrococcales</taxon>
        <taxon>Microbacteriaceae</taxon>
        <taxon>Gulosibacter</taxon>
    </lineage>
</organism>
<dbReference type="PANTHER" id="PTHR43791:SF30">
    <property type="entry name" value="INNER MEMBRANE TRANSPORT PROTEIN RHMT"/>
    <property type="match status" value="1"/>
</dbReference>
<dbReference type="InterPro" id="IPR036259">
    <property type="entry name" value="MFS_trans_sf"/>
</dbReference>
<dbReference type="PANTHER" id="PTHR43791">
    <property type="entry name" value="PERMEASE-RELATED"/>
    <property type="match status" value="1"/>
</dbReference>
<comment type="caution">
    <text evidence="8">The sequence shown here is derived from an EMBL/GenBank/DDBJ whole genome shotgun (WGS) entry which is preliminary data.</text>
</comment>
<dbReference type="GO" id="GO:0022857">
    <property type="term" value="F:transmembrane transporter activity"/>
    <property type="evidence" value="ECO:0007669"/>
    <property type="project" value="InterPro"/>
</dbReference>
<feature type="transmembrane region" description="Helical" evidence="6">
    <location>
        <begin position="114"/>
        <end position="138"/>
    </location>
</feature>
<evidence type="ECO:0000256" key="4">
    <source>
        <dbReference type="ARBA" id="ARBA00022989"/>
    </source>
</evidence>
<dbReference type="SUPFAM" id="SSF103473">
    <property type="entry name" value="MFS general substrate transporter"/>
    <property type="match status" value="1"/>
</dbReference>
<feature type="transmembrane region" description="Helical" evidence="6">
    <location>
        <begin position="369"/>
        <end position="393"/>
    </location>
</feature>
<feature type="transmembrane region" description="Helical" evidence="6">
    <location>
        <begin position="57"/>
        <end position="77"/>
    </location>
</feature>
<accession>A0A7J5B8T9</accession>
<evidence type="ECO:0000313" key="8">
    <source>
        <dbReference type="EMBL" id="KAB1641689.1"/>
    </source>
</evidence>
<feature type="transmembrane region" description="Helical" evidence="6">
    <location>
        <begin position="19"/>
        <end position="37"/>
    </location>
</feature>
<dbReference type="Pfam" id="PF07690">
    <property type="entry name" value="MFS_1"/>
    <property type="match status" value="1"/>
</dbReference>
<keyword evidence="4 6" id="KW-1133">Transmembrane helix</keyword>
<dbReference type="CDD" id="cd17319">
    <property type="entry name" value="MFS_ExuT_GudP_like"/>
    <property type="match status" value="1"/>
</dbReference>
<feature type="transmembrane region" description="Helical" evidence="6">
    <location>
        <begin position="248"/>
        <end position="270"/>
    </location>
</feature>
<evidence type="ECO:0000256" key="6">
    <source>
        <dbReference type="SAM" id="Phobius"/>
    </source>
</evidence>
<feature type="transmembrane region" description="Helical" evidence="6">
    <location>
        <begin position="405"/>
        <end position="423"/>
    </location>
</feature>
<dbReference type="Proteomes" id="UP000433493">
    <property type="component" value="Unassembled WGS sequence"/>
</dbReference>
<feature type="transmembrane region" description="Helical" evidence="6">
    <location>
        <begin position="181"/>
        <end position="203"/>
    </location>
</feature>
<protein>
    <submittedName>
        <fullName evidence="8">MFS transporter</fullName>
    </submittedName>
</protein>
<feature type="transmembrane region" description="Helical" evidence="6">
    <location>
        <begin position="150"/>
        <end position="169"/>
    </location>
</feature>
<feature type="transmembrane region" description="Helical" evidence="6">
    <location>
        <begin position="316"/>
        <end position="335"/>
    </location>
</feature>
<proteinExistence type="predicted"/>
<dbReference type="OrthoDB" id="9773957at2"/>
<evidence type="ECO:0000256" key="3">
    <source>
        <dbReference type="ARBA" id="ARBA00022692"/>
    </source>
</evidence>
<dbReference type="GO" id="GO:0005886">
    <property type="term" value="C:plasma membrane"/>
    <property type="evidence" value="ECO:0007669"/>
    <property type="project" value="UniProtKB-SubCell"/>
</dbReference>
<dbReference type="AlphaFoldDB" id="A0A7J5B8T9"/>
<feature type="domain" description="Major facilitator superfamily (MFS) profile" evidence="7">
    <location>
        <begin position="23"/>
        <end position="429"/>
    </location>
</feature>
<dbReference type="InterPro" id="IPR011701">
    <property type="entry name" value="MFS"/>
</dbReference>
<keyword evidence="3 6" id="KW-0812">Transmembrane</keyword>
<evidence type="ECO:0000256" key="5">
    <source>
        <dbReference type="ARBA" id="ARBA00023136"/>
    </source>
</evidence>
<name>A0A7J5B8T9_9MICO</name>
<feature type="transmembrane region" description="Helical" evidence="6">
    <location>
        <begin position="341"/>
        <end position="362"/>
    </location>
</feature>
<dbReference type="FunFam" id="1.20.1250.20:FF:000018">
    <property type="entry name" value="MFS transporter permease"/>
    <property type="match status" value="1"/>
</dbReference>
<feature type="transmembrane region" description="Helical" evidence="6">
    <location>
        <begin position="89"/>
        <end position="108"/>
    </location>
</feature>
<dbReference type="RefSeq" id="WP_158053008.1">
    <property type="nucleotide sequence ID" value="NZ_WBKB01000008.1"/>
</dbReference>
<dbReference type="EMBL" id="WBKB01000008">
    <property type="protein sequence ID" value="KAB1641689.1"/>
    <property type="molecule type" value="Genomic_DNA"/>
</dbReference>
<dbReference type="PROSITE" id="PS50850">
    <property type="entry name" value="MFS"/>
    <property type="match status" value="1"/>
</dbReference>
<evidence type="ECO:0000256" key="2">
    <source>
        <dbReference type="ARBA" id="ARBA00022448"/>
    </source>
</evidence>
<evidence type="ECO:0000256" key="1">
    <source>
        <dbReference type="ARBA" id="ARBA00004651"/>
    </source>
</evidence>
<comment type="subcellular location">
    <subcellularLocation>
        <location evidence="1">Cell membrane</location>
        <topology evidence="1">Multi-pass membrane protein</topology>
    </subcellularLocation>
</comment>
<keyword evidence="9" id="KW-1185">Reference proteome</keyword>
<feature type="transmembrane region" description="Helical" evidence="6">
    <location>
        <begin position="282"/>
        <end position="304"/>
    </location>
</feature>
<gene>
    <name evidence="8" type="ORF">F8O05_12140</name>
</gene>
<dbReference type="Gene3D" id="1.20.1250.20">
    <property type="entry name" value="MFS general substrate transporter like domains"/>
    <property type="match status" value="2"/>
</dbReference>
<evidence type="ECO:0000313" key="9">
    <source>
        <dbReference type="Proteomes" id="UP000433493"/>
    </source>
</evidence>